<feature type="domain" description="IPT/TIG" evidence="2">
    <location>
        <begin position="223"/>
        <end position="275"/>
    </location>
</feature>
<feature type="chain" id="PRO_5016355953" description="IPT/TIG domain-containing protein" evidence="1">
    <location>
        <begin position="28"/>
        <end position="304"/>
    </location>
</feature>
<dbReference type="AlphaFoldDB" id="A0A2Z4Y2L6"/>
<gene>
    <name evidence="3" type="ORF">BRCON_0563</name>
</gene>
<evidence type="ECO:0000313" key="3">
    <source>
        <dbReference type="EMBL" id="AXA35340.1"/>
    </source>
</evidence>
<dbReference type="InterPro" id="IPR002909">
    <property type="entry name" value="IPT_dom"/>
</dbReference>
<dbReference type="Gene3D" id="2.60.40.10">
    <property type="entry name" value="Immunoglobulins"/>
    <property type="match status" value="1"/>
</dbReference>
<sequence length="304" mass="33076">MRGQKRTPLASASFLLGVVLLARAAYAQEMAIIADALNVCALDTTYYVTPEALNDTDDPNANPLYDYISDGGGTWVVPPSEGRFLPTRVNLLTSYHRWRGPYLTFQPGRTQAGIQPYDQGSPLDPWGSPYYLFSPLGLLRGDSGSVTLELYGDFFDRYALVSLGRDGVQSSDDLIYTFGPGVTSFALTSLRGPQVERLGSGLQSLSAAGSQGSPPTPDFRVPAGSVLTIRGVNLGSVQGTARVMWGDIELTNISNWTSREVTVTLPQSLHGLAQLYFIRDAQQTNPIFLEIVDYTAATDWSLYE</sequence>
<feature type="signal peptide" evidence="1">
    <location>
        <begin position="1"/>
        <end position="27"/>
    </location>
</feature>
<evidence type="ECO:0000259" key="2">
    <source>
        <dbReference type="Pfam" id="PF01833"/>
    </source>
</evidence>
<evidence type="ECO:0000256" key="1">
    <source>
        <dbReference type="SAM" id="SignalP"/>
    </source>
</evidence>
<dbReference type="InterPro" id="IPR013783">
    <property type="entry name" value="Ig-like_fold"/>
</dbReference>
<dbReference type="SUPFAM" id="SSF81296">
    <property type="entry name" value="E set domains"/>
    <property type="match status" value="1"/>
</dbReference>
<name>A0A2Z4Y2L6_SUMC1</name>
<evidence type="ECO:0000313" key="4">
    <source>
        <dbReference type="Proteomes" id="UP000262583"/>
    </source>
</evidence>
<dbReference type="InterPro" id="IPR014756">
    <property type="entry name" value="Ig_E-set"/>
</dbReference>
<dbReference type="EMBL" id="CP030759">
    <property type="protein sequence ID" value="AXA35340.1"/>
    <property type="molecule type" value="Genomic_DNA"/>
</dbReference>
<accession>A0A2Z4Y2L6</accession>
<dbReference type="Pfam" id="PF01833">
    <property type="entry name" value="TIG"/>
    <property type="match status" value="1"/>
</dbReference>
<organism evidence="3 4">
    <name type="scientific">Sumerlaea chitinivorans</name>
    <dbReference type="NCBI Taxonomy" id="2250252"/>
    <lineage>
        <taxon>Bacteria</taxon>
        <taxon>Candidatus Sumerlaeota</taxon>
        <taxon>Candidatus Sumerlaeia</taxon>
        <taxon>Candidatus Sumerlaeales</taxon>
        <taxon>Candidatus Sumerlaeaceae</taxon>
        <taxon>Candidatus Sumerlaea</taxon>
    </lineage>
</organism>
<reference evidence="3 4" key="1">
    <citation type="submission" date="2018-05" db="EMBL/GenBank/DDBJ databases">
        <title>A metagenomic window into the 2 km-deep terrestrial subsurface aquifer revealed taxonomically and functionally diverse microbial community comprising novel uncultured bacterial lineages.</title>
        <authorList>
            <person name="Kadnikov V.V."/>
            <person name="Mardanov A.V."/>
            <person name="Beletsky A.V."/>
            <person name="Banks D."/>
            <person name="Pimenov N.V."/>
            <person name="Frank Y.A."/>
            <person name="Karnachuk O.V."/>
            <person name="Ravin N.V."/>
        </authorList>
    </citation>
    <scope>NUCLEOTIDE SEQUENCE [LARGE SCALE GENOMIC DNA]</scope>
    <source>
        <strain evidence="3">BY</strain>
    </source>
</reference>
<keyword evidence="1" id="KW-0732">Signal</keyword>
<dbReference type="Gene3D" id="3.30.700.10">
    <property type="entry name" value="Glycoprotein, Type 4 Pilin"/>
    <property type="match status" value="1"/>
</dbReference>
<dbReference type="KEGG" id="schv:BRCON_0563"/>
<proteinExistence type="predicted"/>
<protein>
    <recommendedName>
        <fullName evidence="2">IPT/TIG domain-containing protein</fullName>
    </recommendedName>
</protein>
<dbReference type="Proteomes" id="UP000262583">
    <property type="component" value="Chromosome"/>
</dbReference>